<evidence type="ECO:0000256" key="1">
    <source>
        <dbReference type="SAM" id="MobiDB-lite"/>
    </source>
</evidence>
<organism evidence="3 4">
    <name type="scientific">Microlunatus spumicola</name>
    <dbReference type="NCBI Taxonomy" id="81499"/>
    <lineage>
        <taxon>Bacteria</taxon>
        <taxon>Bacillati</taxon>
        <taxon>Actinomycetota</taxon>
        <taxon>Actinomycetes</taxon>
        <taxon>Propionibacteriales</taxon>
        <taxon>Propionibacteriaceae</taxon>
        <taxon>Microlunatus</taxon>
    </lineage>
</organism>
<evidence type="ECO:0000313" key="4">
    <source>
        <dbReference type="Proteomes" id="UP001500767"/>
    </source>
</evidence>
<accession>A0ABP6XUM9</accession>
<reference evidence="4" key="1">
    <citation type="journal article" date="2019" name="Int. J. Syst. Evol. Microbiol.">
        <title>The Global Catalogue of Microorganisms (GCM) 10K type strain sequencing project: providing services to taxonomists for standard genome sequencing and annotation.</title>
        <authorList>
            <consortium name="The Broad Institute Genomics Platform"/>
            <consortium name="The Broad Institute Genome Sequencing Center for Infectious Disease"/>
            <person name="Wu L."/>
            <person name="Ma J."/>
        </authorList>
    </citation>
    <scope>NUCLEOTIDE SEQUENCE [LARGE SCALE GENOMIC DNA]</scope>
    <source>
        <strain evidence="4">JCM 16540</strain>
    </source>
</reference>
<feature type="transmembrane region" description="Helical" evidence="2">
    <location>
        <begin position="163"/>
        <end position="185"/>
    </location>
</feature>
<feature type="region of interest" description="Disordered" evidence="1">
    <location>
        <begin position="1"/>
        <end position="153"/>
    </location>
</feature>
<name>A0ABP6XUM9_9ACTN</name>
<evidence type="ECO:0000256" key="2">
    <source>
        <dbReference type="SAM" id="Phobius"/>
    </source>
</evidence>
<protein>
    <recommendedName>
        <fullName evidence="5">PknH-like extracellular domain-containing protein</fullName>
    </recommendedName>
</protein>
<dbReference type="RefSeq" id="WP_204913506.1">
    <property type="nucleotide sequence ID" value="NZ_BAAAYR010000004.1"/>
</dbReference>
<feature type="compositionally biased region" description="Low complexity" evidence="1">
    <location>
        <begin position="42"/>
        <end position="65"/>
    </location>
</feature>
<keyword evidence="2" id="KW-0812">Transmembrane</keyword>
<evidence type="ECO:0000313" key="3">
    <source>
        <dbReference type="EMBL" id="GAA3572054.1"/>
    </source>
</evidence>
<gene>
    <name evidence="3" type="ORF">GCM10022197_30910</name>
</gene>
<evidence type="ECO:0008006" key="5">
    <source>
        <dbReference type="Google" id="ProtNLM"/>
    </source>
</evidence>
<keyword evidence="4" id="KW-1185">Reference proteome</keyword>
<feature type="compositionally biased region" description="Polar residues" evidence="1">
    <location>
        <begin position="230"/>
        <end position="241"/>
    </location>
</feature>
<feature type="compositionally biased region" description="Basic and acidic residues" evidence="1">
    <location>
        <begin position="66"/>
        <end position="83"/>
    </location>
</feature>
<feature type="region of interest" description="Disordered" evidence="1">
    <location>
        <begin position="397"/>
        <end position="427"/>
    </location>
</feature>
<proteinExistence type="predicted"/>
<feature type="compositionally biased region" description="Low complexity" evidence="1">
    <location>
        <begin position="197"/>
        <end position="215"/>
    </location>
</feature>
<comment type="caution">
    <text evidence="3">The sequence shown here is derived from an EMBL/GenBank/DDBJ whole genome shotgun (WGS) entry which is preliminary data.</text>
</comment>
<keyword evidence="2" id="KW-0472">Membrane</keyword>
<sequence>MADDRSKPRPRRAFGAGDPTTGSPDPEAPTTPDAGATGPAEDAGTTSPGGTPTAGTAGAAGTGTDADGRTGDDEPRPIFREAAPDADAATVRTPSDDEPDEAGPTRAGRLNFTPRPRPVEDDATTLLPRTTGRGDDRTGRPVSALDDDELDDRPRRLGSRARLALLVGAVAAVVVVGLAIGYAVVGVRDQPAAGSDPGQTATGATAAPGSPAPTALLEDTSMLAPEGARSISSKRTWTAGTTVRGPVPDGSGPACLGSDPLEGAPTAQQTITRTLAASGDGGPTALHVAQAYASVEDATQAFTVTARALGTCAVPGDWLFTGRSVEGVGDASTAVAVKSTDGDARTQHWVVMSRTGRALDVVDAATPGKTALNVNDVTKALSSVVATQCTAAGGTCPTTVSTKDSPPPAGGDEPGFLATGDLPPVGSNTAPWVGTPVEAPSEDFSGSQCESVNWSTTAATDKSSRVYLLQDVPGIFGLNEIVLTARDAASATKLVDKVRSDWSSCKERKLTATVDSPTKVTGVASADGTPVTGWTTEVEQKAGSTTTRFRVGIAASGDKVAFVFLNPQKGLDVDGDDWNTVAVRAVQRATQQS</sequence>
<dbReference type="Proteomes" id="UP001500767">
    <property type="component" value="Unassembled WGS sequence"/>
</dbReference>
<keyword evidence="2" id="KW-1133">Transmembrane helix</keyword>
<feature type="region of interest" description="Disordered" evidence="1">
    <location>
        <begin position="192"/>
        <end position="265"/>
    </location>
</feature>
<dbReference type="EMBL" id="BAAAYR010000004">
    <property type="protein sequence ID" value="GAA3572054.1"/>
    <property type="molecule type" value="Genomic_DNA"/>
</dbReference>